<dbReference type="EMBL" id="CAVMJV010000022">
    <property type="protein sequence ID" value="CAK5072480.1"/>
    <property type="molecule type" value="Genomic_DNA"/>
</dbReference>
<keyword evidence="2" id="KW-1185">Reference proteome</keyword>
<comment type="caution">
    <text evidence="1">The sequence shown here is derived from an EMBL/GenBank/DDBJ whole genome shotgun (WGS) entry which is preliminary data.</text>
</comment>
<gene>
    <name evidence="1" type="ORF">MENTE1834_LOCUS19239</name>
</gene>
<reference evidence="1" key="1">
    <citation type="submission" date="2023-11" db="EMBL/GenBank/DDBJ databases">
        <authorList>
            <person name="Poullet M."/>
        </authorList>
    </citation>
    <scope>NUCLEOTIDE SEQUENCE</scope>
    <source>
        <strain evidence="1">E1834</strain>
    </source>
</reference>
<dbReference type="Proteomes" id="UP001497535">
    <property type="component" value="Unassembled WGS sequence"/>
</dbReference>
<evidence type="ECO:0000313" key="1">
    <source>
        <dbReference type="EMBL" id="CAK5072480.1"/>
    </source>
</evidence>
<protein>
    <submittedName>
        <fullName evidence="1">Uncharacterized protein</fullName>
    </submittedName>
</protein>
<sequence>MNQKISFKKTDQTENIGTSLLSSYVYSTNNKHNFLLYSSKKKTITLLIPLLFSQLKKQETTIIISTKLKNKCKHKVFPSK</sequence>
<organism evidence="1 2">
    <name type="scientific">Meloidogyne enterolobii</name>
    <name type="common">Root-knot nematode worm</name>
    <name type="synonym">Meloidogyne mayaguensis</name>
    <dbReference type="NCBI Taxonomy" id="390850"/>
    <lineage>
        <taxon>Eukaryota</taxon>
        <taxon>Metazoa</taxon>
        <taxon>Ecdysozoa</taxon>
        <taxon>Nematoda</taxon>
        <taxon>Chromadorea</taxon>
        <taxon>Rhabditida</taxon>
        <taxon>Tylenchina</taxon>
        <taxon>Tylenchomorpha</taxon>
        <taxon>Tylenchoidea</taxon>
        <taxon>Meloidogynidae</taxon>
        <taxon>Meloidogyninae</taxon>
        <taxon>Meloidogyne</taxon>
    </lineage>
</organism>
<proteinExistence type="predicted"/>
<evidence type="ECO:0000313" key="2">
    <source>
        <dbReference type="Proteomes" id="UP001497535"/>
    </source>
</evidence>
<accession>A0ACB0Z2M4</accession>
<name>A0ACB0Z2M4_MELEN</name>